<keyword evidence="3" id="KW-1185">Reference proteome</keyword>
<reference evidence="2 3" key="1">
    <citation type="submission" date="2018-03" db="EMBL/GenBank/DDBJ databases">
        <title>Genomic Encyclopedia of Archaeal and Bacterial Type Strains, Phase II (KMG-II): from individual species to whole genera.</title>
        <authorList>
            <person name="Goeker M."/>
        </authorList>
    </citation>
    <scope>NUCLEOTIDE SEQUENCE [LARGE SCALE GENOMIC DNA]</scope>
    <source>
        <strain evidence="2 3">DSM 18107</strain>
    </source>
</reference>
<dbReference type="InterPro" id="IPR052989">
    <property type="entry name" value="Mg-chelatase_DI-like"/>
</dbReference>
<dbReference type="SUPFAM" id="SSF53300">
    <property type="entry name" value="vWA-like"/>
    <property type="match status" value="1"/>
</dbReference>
<dbReference type="Gene3D" id="3.40.50.410">
    <property type="entry name" value="von Willebrand factor, type A domain"/>
    <property type="match status" value="1"/>
</dbReference>
<dbReference type="SMART" id="SM00327">
    <property type="entry name" value="VWA"/>
    <property type="match status" value="1"/>
</dbReference>
<evidence type="ECO:0000259" key="1">
    <source>
        <dbReference type="PROSITE" id="PS50234"/>
    </source>
</evidence>
<dbReference type="AlphaFoldDB" id="A0A2P8FXE9"/>
<organism evidence="2 3">
    <name type="scientific">Chitinophaga ginsengisoli</name>
    <dbReference type="NCBI Taxonomy" id="363837"/>
    <lineage>
        <taxon>Bacteria</taxon>
        <taxon>Pseudomonadati</taxon>
        <taxon>Bacteroidota</taxon>
        <taxon>Chitinophagia</taxon>
        <taxon>Chitinophagales</taxon>
        <taxon>Chitinophagaceae</taxon>
        <taxon>Chitinophaga</taxon>
    </lineage>
</organism>
<evidence type="ECO:0000313" key="2">
    <source>
        <dbReference type="EMBL" id="PSL26389.1"/>
    </source>
</evidence>
<accession>A0A2P8FXE9</accession>
<dbReference type="Pfam" id="PF13519">
    <property type="entry name" value="VWA_2"/>
    <property type="match status" value="1"/>
</dbReference>
<dbReference type="PROSITE" id="PS50234">
    <property type="entry name" value="VWFA"/>
    <property type="match status" value="1"/>
</dbReference>
<dbReference type="RefSeq" id="WP_106604349.1">
    <property type="nucleotide sequence ID" value="NZ_PYGK01000011.1"/>
</dbReference>
<sequence>MSSSKKYLLQAAKTEQYVQLKTRSAGAKKGVTLKISLPRQGHQQKTAAPSTQIDILETVKHYLVHDKVAIMHKRQQSKASMYVFFLIDSSGSMVKDRQIAYIKGLVAQTIARYKTKRVKYAAIALNNGDAALLSVPTLHAEELLNALAQLTTGGKTNMRAGFGIISQLLKNNIQEQVSLYILTDGRINTGNTADPFGEAVMYYKQYLNSIKQTTIIDNESGFVKLGFAEKLAMAIGAGYQHLQQNVSAPGNNIKSIK</sequence>
<dbReference type="OrthoDB" id="656167at2"/>
<dbReference type="InterPro" id="IPR036465">
    <property type="entry name" value="vWFA_dom_sf"/>
</dbReference>
<comment type="caution">
    <text evidence="2">The sequence shown here is derived from an EMBL/GenBank/DDBJ whole genome shotgun (WGS) entry which is preliminary data.</text>
</comment>
<protein>
    <submittedName>
        <fullName evidence="2">von Willebrand factor type A domain-containing protein</fullName>
    </submittedName>
</protein>
<feature type="domain" description="VWFA" evidence="1">
    <location>
        <begin position="82"/>
        <end position="257"/>
    </location>
</feature>
<proteinExistence type="predicted"/>
<dbReference type="PANTHER" id="PTHR35023">
    <property type="entry name" value="CHELATASE-RELATED"/>
    <property type="match status" value="1"/>
</dbReference>
<dbReference type="InterPro" id="IPR002035">
    <property type="entry name" value="VWF_A"/>
</dbReference>
<gene>
    <name evidence="2" type="ORF">CLV42_111101</name>
</gene>
<dbReference type="PANTHER" id="PTHR35023:SF1">
    <property type="entry name" value="MG-PROTOPORPHYRIN IX CHELATASE"/>
    <property type="match status" value="1"/>
</dbReference>
<dbReference type="EMBL" id="PYGK01000011">
    <property type="protein sequence ID" value="PSL26389.1"/>
    <property type="molecule type" value="Genomic_DNA"/>
</dbReference>
<name>A0A2P8FXE9_9BACT</name>
<evidence type="ECO:0000313" key="3">
    <source>
        <dbReference type="Proteomes" id="UP000240978"/>
    </source>
</evidence>
<dbReference type="Proteomes" id="UP000240978">
    <property type="component" value="Unassembled WGS sequence"/>
</dbReference>